<dbReference type="WBParaSite" id="nRc.2.0.1.t06622-RA">
    <property type="protein sequence ID" value="nRc.2.0.1.t06622-RA"/>
    <property type="gene ID" value="nRc.2.0.1.g06622"/>
</dbReference>
<accession>A0A915HYH6</accession>
<evidence type="ECO:0000313" key="2">
    <source>
        <dbReference type="Proteomes" id="UP000887565"/>
    </source>
</evidence>
<sequence>MDRKVSSYPGTEEKKQIRGEIHPEYQMEMDRQAKLKTQQSSTMLSQPAIPSKLQMKPVPIITTAGLMQGQAARI</sequence>
<dbReference type="AlphaFoldDB" id="A0A915HYH6"/>
<protein>
    <submittedName>
        <fullName evidence="3">Uncharacterized protein</fullName>
    </submittedName>
</protein>
<proteinExistence type="predicted"/>
<feature type="region of interest" description="Disordered" evidence="1">
    <location>
        <begin position="1"/>
        <end position="23"/>
    </location>
</feature>
<evidence type="ECO:0000256" key="1">
    <source>
        <dbReference type="SAM" id="MobiDB-lite"/>
    </source>
</evidence>
<dbReference type="Proteomes" id="UP000887565">
    <property type="component" value="Unplaced"/>
</dbReference>
<organism evidence="2 3">
    <name type="scientific">Romanomermis culicivorax</name>
    <name type="common">Nematode worm</name>
    <dbReference type="NCBI Taxonomy" id="13658"/>
    <lineage>
        <taxon>Eukaryota</taxon>
        <taxon>Metazoa</taxon>
        <taxon>Ecdysozoa</taxon>
        <taxon>Nematoda</taxon>
        <taxon>Enoplea</taxon>
        <taxon>Dorylaimia</taxon>
        <taxon>Mermithida</taxon>
        <taxon>Mermithoidea</taxon>
        <taxon>Mermithidae</taxon>
        <taxon>Romanomermis</taxon>
    </lineage>
</organism>
<keyword evidence="2" id="KW-1185">Reference proteome</keyword>
<evidence type="ECO:0000313" key="3">
    <source>
        <dbReference type="WBParaSite" id="nRc.2.0.1.t06622-RA"/>
    </source>
</evidence>
<name>A0A915HYH6_ROMCU</name>
<reference evidence="3" key="1">
    <citation type="submission" date="2022-11" db="UniProtKB">
        <authorList>
            <consortium name="WormBaseParasite"/>
        </authorList>
    </citation>
    <scope>IDENTIFICATION</scope>
</reference>